<organism evidence="2 3">
    <name type="scientific">Nocardiopsis aegyptia</name>
    <dbReference type="NCBI Taxonomy" id="220378"/>
    <lineage>
        <taxon>Bacteria</taxon>
        <taxon>Bacillati</taxon>
        <taxon>Actinomycetota</taxon>
        <taxon>Actinomycetes</taxon>
        <taxon>Streptosporangiales</taxon>
        <taxon>Nocardiopsidaceae</taxon>
        <taxon>Nocardiopsis</taxon>
    </lineage>
</organism>
<dbReference type="EMBL" id="JACCFS010000001">
    <property type="protein sequence ID" value="NYJ37373.1"/>
    <property type="molecule type" value="Genomic_DNA"/>
</dbReference>
<dbReference type="Proteomes" id="UP000572051">
    <property type="component" value="Unassembled WGS sequence"/>
</dbReference>
<evidence type="ECO:0000256" key="1">
    <source>
        <dbReference type="SAM" id="MobiDB-lite"/>
    </source>
</evidence>
<reference evidence="2 3" key="1">
    <citation type="submission" date="2020-07" db="EMBL/GenBank/DDBJ databases">
        <title>Sequencing the genomes of 1000 actinobacteria strains.</title>
        <authorList>
            <person name="Klenk H.-P."/>
        </authorList>
    </citation>
    <scope>NUCLEOTIDE SEQUENCE [LARGE SCALE GENOMIC DNA]</scope>
    <source>
        <strain evidence="2 3">DSM 44442</strain>
    </source>
</reference>
<proteinExistence type="predicted"/>
<sequence>MSAPDRIVVRLAAPALFVGASADGTGADTDIVTDAHGLPYLPRHRLAARLSEGAGRALTVAADLAGPAGQVFGRSRSHGSGRLLRLGHAVLDDDVRAAVARALAGRAEPERSTLRRAVTDAFTALESGTAVGPDGAPVPGGLRTHRILLPGPVLTAALTWSVPPGPEHWRILARACLATTQIGLKATRGRGRVDVRLAGPDGADPHAETLRLAAPPGPVASDEREEARA</sequence>
<protein>
    <recommendedName>
        <fullName evidence="4">CRISPR-associated protein</fullName>
    </recommendedName>
</protein>
<evidence type="ECO:0000313" key="2">
    <source>
        <dbReference type="EMBL" id="NYJ37373.1"/>
    </source>
</evidence>
<gene>
    <name evidence="2" type="ORF">HNR10_005254</name>
</gene>
<feature type="region of interest" description="Disordered" evidence="1">
    <location>
        <begin position="196"/>
        <end position="229"/>
    </location>
</feature>
<dbReference type="RefSeq" id="WP_179828042.1">
    <property type="nucleotide sequence ID" value="NZ_JACCFS010000001.1"/>
</dbReference>
<keyword evidence="3" id="KW-1185">Reference proteome</keyword>
<accession>A0A7Z0ESA8</accession>
<evidence type="ECO:0000313" key="3">
    <source>
        <dbReference type="Proteomes" id="UP000572051"/>
    </source>
</evidence>
<dbReference type="AlphaFoldDB" id="A0A7Z0ESA8"/>
<name>A0A7Z0ESA8_9ACTN</name>
<evidence type="ECO:0008006" key="4">
    <source>
        <dbReference type="Google" id="ProtNLM"/>
    </source>
</evidence>
<comment type="caution">
    <text evidence="2">The sequence shown here is derived from an EMBL/GenBank/DDBJ whole genome shotgun (WGS) entry which is preliminary data.</text>
</comment>